<dbReference type="PROSITE" id="PS00108">
    <property type="entry name" value="PROTEIN_KINASE_ST"/>
    <property type="match status" value="1"/>
</dbReference>
<dbReference type="PROSITE" id="PS50011">
    <property type="entry name" value="PROTEIN_KINASE_DOM"/>
    <property type="match status" value="1"/>
</dbReference>
<keyword evidence="4" id="KW-0547">Nucleotide-binding</keyword>
<dbReference type="SUPFAM" id="SSF56112">
    <property type="entry name" value="Protein kinase-like (PK-like)"/>
    <property type="match status" value="1"/>
</dbReference>
<dbReference type="EC" id="2.7.11.1" evidence="1"/>
<evidence type="ECO:0000256" key="6">
    <source>
        <dbReference type="ARBA" id="ARBA00022840"/>
    </source>
</evidence>
<evidence type="ECO:0000256" key="3">
    <source>
        <dbReference type="ARBA" id="ARBA00022679"/>
    </source>
</evidence>
<dbReference type="SMART" id="SM00220">
    <property type="entry name" value="S_TKc"/>
    <property type="match status" value="1"/>
</dbReference>
<evidence type="ECO:0000259" key="8">
    <source>
        <dbReference type="PROSITE" id="PS50011"/>
    </source>
</evidence>
<feature type="domain" description="Protein kinase" evidence="8">
    <location>
        <begin position="1"/>
        <end position="251"/>
    </location>
</feature>
<proteinExistence type="predicted"/>
<evidence type="ECO:0000256" key="1">
    <source>
        <dbReference type="ARBA" id="ARBA00012513"/>
    </source>
</evidence>
<dbReference type="GO" id="GO:0005524">
    <property type="term" value="F:ATP binding"/>
    <property type="evidence" value="ECO:0007669"/>
    <property type="project" value="UniProtKB-KW"/>
</dbReference>
<dbReference type="Gene3D" id="1.10.510.10">
    <property type="entry name" value="Transferase(Phosphotransferase) domain 1"/>
    <property type="match status" value="1"/>
</dbReference>
<keyword evidence="6" id="KW-0067">ATP-binding</keyword>
<protein>
    <recommendedName>
        <fullName evidence="1">non-specific serine/threonine protein kinase</fullName>
        <ecNumber evidence="1">2.7.11.1</ecNumber>
    </recommendedName>
</protein>
<dbReference type="Pfam" id="PF00069">
    <property type="entry name" value="Pkinase"/>
    <property type="match status" value="1"/>
</dbReference>
<keyword evidence="3 9" id="KW-0808">Transferase</keyword>
<dbReference type="InterPro" id="IPR000719">
    <property type="entry name" value="Prot_kinase_dom"/>
</dbReference>
<gene>
    <name evidence="9" type="primary">pknL</name>
    <name evidence="9" type="ORF">PSET11_00074</name>
</gene>
<keyword evidence="5 9" id="KW-0418">Kinase</keyword>
<keyword evidence="2" id="KW-0723">Serine/threonine-protein kinase</keyword>
<dbReference type="InterPro" id="IPR008271">
    <property type="entry name" value="Ser/Thr_kinase_AS"/>
</dbReference>
<dbReference type="Gene3D" id="3.30.200.20">
    <property type="entry name" value="Phosphorylase Kinase, domain 1"/>
    <property type="match status" value="1"/>
</dbReference>
<dbReference type="CDD" id="cd14014">
    <property type="entry name" value="STKc_PknB_like"/>
    <property type="match status" value="1"/>
</dbReference>
<dbReference type="GO" id="GO:0004674">
    <property type="term" value="F:protein serine/threonine kinase activity"/>
    <property type="evidence" value="ECO:0007669"/>
    <property type="project" value="UniProtKB-KW"/>
</dbReference>
<feature type="region of interest" description="Disordered" evidence="7">
    <location>
        <begin position="435"/>
        <end position="517"/>
    </location>
</feature>
<feature type="region of interest" description="Disordered" evidence="7">
    <location>
        <begin position="279"/>
        <end position="303"/>
    </location>
</feature>
<dbReference type="PANTHER" id="PTHR43289">
    <property type="entry name" value="MITOGEN-ACTIVATED PROTEIN KINASE KINASE KINASE 20-RELATED"/>
    <property type="match status" value="1"/>
</dbReference>
<evidence type="ECO:0000256" key="7">
    <source>
        <dbReference type="SAM" id="MobiDB-lite"/>
    </source>
</evidence>
<evidence type="ECO:0000256" key="2">
    <source>
        <dbReference type="ARBA" id="ARBA00022527"/>
    </source>
</evidence>
<keyword evidence="10" id="KW-1185">Reference proteome</keyword>
<dbReference type="EMBL" id="UXAU01000008">
    <property type="protein sequence ID" value="VDC17964.1"/>
    <property type="molecule type" value="Genomic_DNA"/>
</dbReference>
<name>A0A3P5WET5_9MICC</name>
<dbReference type="InterPro" id="IPR011009">
    <property type="entry name" value="Kinase-like_dom_sf"/>
</dbReference>
<evidence type="ECO:0000256" key="4">
    <source>
        <dbReference type="ARBA" id="ARBA00022741"/>
    </source>
</evidence>
<sequence>MYRGFDETLGRDVALKVFARECGDTERLGRQDAEIRILASLTHPALVTLFDAGTDPEAVLSFVVMEFISGPDLRRQLREGTLMPEDIAGVGAELASALSYIHRRGVIHRDIKPGNILLYQSAHGAADRLWHAKLADFGIARVMEDSRLTGTGRTVGTAAYLSPEQALGGELSGASDVYSLGLVLLECLTRHVEFPGAPIESGIARLNRDPAIPTTVSLGWASLLRRMTARFPADRISAAKAAVALRDLSVLPATKTSAISTAPNLDSTVLRPVATNIPNPVQPPHPGYAPGARSPRQPVSRNRRRRVVAGICLAAVLITGATAASPGGGKRTDQPVEATTLAVAAQTNPLDFHLDQLRAAIDPSEPLRAILNRIRLAIAADDMQSALTYLRELEEDAEDEALRTGMTFEKYRSITAASRLVKSDLQVLISTGADPTIEAAPDGTRTTPAPVLAADPATSTNNAEPGPVLEEARRQVDETAPQQADPLDVPAKAGRNQSKDAGNAAGKSDNAPGHNKP</sequence>
<dbReference type="AlphaFoldDB" id="A0A3P5WET5"/>
<accession>A0A3P5WET5</accession>
<dbReference type="Proteomes" id="UP000280861">
    <property type="component" value="Unassembled WGS sequence"/>
</dbReference>
<reference evidence="9 10" key="1">
    <citation type="submission" date="2018-11" db="EMBL/GenBank/DDBJ databases">
        <authorList>
            <person name="Criscuolo A."/>
        </authorList>
    </citation>
    <scope>NUCLEOTIDE SEQUENCE [LARGE SCALE GENOMIC DNA]</scope>
    <source>
        <strain evidence="9">AT11b</strain>
    </source>
</reference>
<organism evidence="9 10">
    <name type="scientific">Arthrobacter ulcerisalmonis</name>
    <dbReference type="NCBI Taxonomy" id="2483813"/>
    <lineage>
        <taxon>Bacteria</taxon>
        <taxon>Bacillati</taxon>
        <taxon>Actinomycetota</taxon>
        <taxon>Actinomycetes</taxon>
        <taxon>Micrococcales</taxon>
        <taxon>Micrococcaceae</taxon>
        <taxon>Arthrobacter</taxon>
    </lineage>
</organism>
<dbReference type="PANTHER" id="PTHR43289:SF6">
    <property type="entry name" value="SERINE_THREONINE-PROTEIN KINASE NEKL-3"/>
    <property type="match status" value="1"/>
</dbReference>
<evidence type="ECO:0000256" key="5">
    <source>
        <dbReference type="ARBA" id="ARBA00022777"/>
    </source>
</evidence>
<evidence type="ECO:0000313" key="9">
    <source>
        <dbReference type="EMBL" id="VDC17964.1"/>
    </source>
</evidence>
<evidence type="ECO:0000313" key="10">
    <source>
        <dbReference type="Proteomes" id="UP000280861"/>
    </source>
</evidence>